<feature type="region of interest" description="Disordered" evidence="1">
    <location>
        <begin position="1"/>
        <end position="30"/>
    </location>
</feature>
<accession>K8F478</accession>
<reference evidence="2 3" key="1">
    <citation type="submission" date="2011-10" db="EMBL/GenBank/DDBJ databases">
        <authorList>
            <person name="Genoscope - CEA"/>
        </authorList>
    </citation>
    <scope>NUCLEOTIDE SEQUENCE [LARGE SCALE GENOMIC DNA]</scope>
    <source>
        <strain evidence="2 3">RCC 1105</strain>
    </source>
</reference>
<evidence type="ECO:0000256" key="1">
    <source>
        <dbReference type="SAM" id="MobiDB-lite"/>
    </source>
</evidence>
<dbReference type="RefSeq" id="XP_007511300.1">
    <property type="nucleotide sequence ID" value="XM_007511238.1"/>
</dbReference>
<dbReference type="OrthoDB" id="497752at2759"/>
<evidence type="ECO:0000313" key="2">
    <source>
        <dbReference type="EMBL" id="CCO66860.1"/>
    </source>
</evidence>
<dbReference type="Proteomes" id="UP000198341">
    <property type="component" value="Chromosome 9"/>
</dbReference>
<protein>
    <submittedName>
        <fullName evidence="2">Uncharacterized protein</fullName>
    </submittedName>
</protein>
<dbReference type="EMBL" id="FO082270">
    <property type="protein sequence ID" value="CCO66860.1"/>
    <property type="molecule type" value="Genomic_DNA"/>
</dbReference>
<proteinExistence type="predicted"/>
<evidence type="ECO:0000313" key="3">
    <source>
        <dbReference type="Proteomes" id="UP000198341"/>
    </source>
</evidence>
<dbReference type="AlphaFoldDB" id="K8F478"/>
<keyword evidence="3" id="KW-1185">Reference proteome</keyword>
<dbReference type="GeneID" id="19013612"/>
<dbReference type="KEGG" id="bpg:Bathy09g01050"/>
<organism evidence="2 3">
    <name type="scientific">Bathycoccus prasinos</name>
    <dbReference type="NCBI Taxonomy" id="41875"/>
    <lineage>
        <taxon>Eukaryota</taxon>
        <taxon>Viridiplantae</taxon>
        <taxon>Chlorophyta</taxon>
        <taxon>Mamiellophyceae</taxon>
        <taxon>Mamiellales</taxon>
        <taxon>Bathycoccaceae</taxon>
        <taxon>Bathycoccus</taxon>
    </lineage>
</organism>
<gene>
    <name evidence="2" type="ORF">Bathy09g01050</name>
</gene>
<name>K8F478_9CHLO</name>
<dbReference type="eggNOG" id="ENOG502S7KT">
    <property type="taxonomic scope" value="Eukaryota"/>
</dbReference>
<sequence length="299" mass="33449">MTTRIMRSMTTTTTSSSSSRRVTKISSPSSSSFSRRRALLFGSSAAFLRASLRADALDNDDDDSDENEKEKRALQIILASTDDALDLSLPRNTKGCDLYERSKQVDDAVETLVKLKRNGKKMSLSNGKADGVWEVFYAPHIERLSRPIGVKAKPLRYTIEKNRIVSDVSLTTNKPFETQSWWCASGSLKESASEKEEVSLKFTDFWVSLGAELPTTSPNETVEADAFDKMVQKLGTVGFIEQLGAFPVLYYSDDVCVFRFPPLQSNIAARRVAKLSDWEEEELEEDNSLDTHRSFLNAS</sequence>